<reference evidence="1 2" key="1">
    <citation type="journal article" date="2018" name="Mol. Biol. Evol.">
        <title>Analysis of the draft genome of the red seaweed Gracilariopsis chorda provides insights into genome size evolution in Rhodophyta.</title>
        <authorList>
            <person name="Lee J."/>
            <person name="Yang E.C."/>
            <person name="Graf L."/>
            <person name="Yang J.H."/>
            <person name="Qiu H."/>
            <person name="Zel Zion U."/>
            <person name="Chan C.X."/>
            <person name="Stephens T.G."/>
            <person name="Weber A.P.M."/>
            <person name="Boo G.H."/>
            <person name="Boo S.M."/>
            <person name="Kim K.M."/>
            <person name="Shin Y."/>
            <person name="Jung M."/>
            <person name="Lee S.J."/>
            <person name="Yim H.S."/>
            <person name="Lee J.H."/>
            <person name="Bhattacharya D."/>
            <person name="Yoon H.S."/>
        </authorList>
    </citation>
    <scope>NUCLEOTIDE SEQUENCE [LARGE SCALE GENOMIC DNA]</scope>
    <source>
        <strain evidence="1 2">SKKU-2015</strain>
        <tissue evidence="1">Whole body</tissue>
    </source>
</reference>
<evidence type="ECO:0000313" key="2">
    <source>
        <dbReference type="Proteomes" id="UP000247409"/>
    </source>
</evidence>
<accession>A0A2V3INH8</accession>
<organism evidence="1 2">
    <name type="scientific">Gracilariopsis chorda</name>
    <dbReference type="NCBI Taxonomy" id="448386"/>
    <lineage>
        <taxon>Eukaryota</taxon>
        <taxon>Rhodophyta</taxon>
        <taxon>Florideophyceae</taxon>
        <taxon>Rhodymeniophycidae</taxon>
        <taxon>Gracilariales</taxon>
        <taxon>Gracilariaceae</taxon>
        <taxon>Gracilariopsis</taxon>
    </lineage>
</organism>
<dbReference type="Proteomes" id="UP000247409">
    <property type="component" value="Unassembled WGS sequence"/>
</dbReference>
<protein>
    <submittedName>
        <fullName evidence="1">Uncharacterized protein</fullName>
    </submittedName>
</protein>
<sequence length="121" mass="12912">MQSSGKPCRQEQKFYGSLACLVGRGDVDDKAEKNANRRLQGKLLEGQVAQGGDWKIDKREDVEDAAAELARQAAAVPQAENEDKADKVLPFCVSVGGSGRLKGGANANEVNDCMWLGACVC</sequence>
<comment type="caution">
    <text evidence="1">The sequence shown here is derived from an EMBL/GenBank/DDBJ whole genome shotgun (WGS) entry which is preliminary data.</text>
</comment>
<keyword evidence="2" id="KW-1185">Reference proteome</keyword>
<dbReference type="EMBL" id="NBIV01000116">
    <property type="protein sequence ID" value="PXF43638.1"/>
    <property type="molecule type" value="Genomic_DNA"/>
</dbReference>
<evidence type="ECO:0000313" key="1">
    <source>
        <dbReference type="EMBL" id="PXF43638.1"/>
    </source>
</evidence>
<name>A0A2V3INH8_9FLOR</name>
<dbReference type="AlphaFoldDB" id="A0A2V3INH8"/>
<gene>
    <name evidence="1" type="ORF">BWQ96_06597</name>
</gene>
<proteinExistence type="predicted"/>